<sequence length="195" mass="20924">MGELIVIRHGQTEWSLSGQHAGRTDVPLTEAGEAAARSLAPRLAGRRLTAVFSSPLSRALRTAELAGLTDAKPDPDLLEWDYGGYEGLTAEQIRASRPDWDLWRDGVVPGDAGHPGERLDEVAARTDAVLDRIRPLLSEGDVAVVAHGHLARVLTVRWLGLDPSASRLLGHPHPGTLSFLSSEDGQPCIAGWNVP</sequence>
<reference evidence="2 3" key="1">
    <citation type="submission" date="2020-09" db="EMBL/GenBank/DDBJ databases">
        <title>A novel species.</title>
        <authorList>
            <person name="Gao J."/>
        </authorList>
    </citation>
    <scope>NUCLEOTIDE SEQUENCE [LARGE SCALE GENOMIC DNA]</scope>
    <source>
        <strain evidence="2 3">CRXT-Y-14</strain>
    </source>
</reference>
<dbReference type="SUPFAM" id="SSF53254">
    <property type="entry name" value="Phosphoglycerate mutase-like"/>
    <property type="match status" value="1"/>
</dbReference>
<gene>
    <name evidence="2" type="ORF">IAG42_33815</name>
</gene>
<proteinExistence type="predicted"/>
<keyword evidence="3" id="KW-1185">Reference proteome</keyword>
<dbReference type="PANTHER" id="PTHR48100">
    <property type="entry name" value="BROAD-SPECIFICITY PHOSPHATASE YOR283W-RELATED"/>
    <property type="match status" value="1"/>
</dbReference>
<dbReference type="Gene3D" id="3.40.50.1240">
    <property type="entry name" value="Phosphoglycerate mutase-like"/>
    <property type="match status" value="1"/>
</dbReference>
<dbReference type="SMART" id="SM00855">
    <property type="entry name" value="PGAM"/>
    <property type="match status" value="1"/>
</dbReference>
<dbReference type="InterPro" id="IPR050275">
    <property type="entry name" value="PGM_Phosphatase"/>
</dbReference>
<evidence type="ECO:0000313" key="3">
    <source>
        <dbReference type="Proteomes" id="UP000516428"/>
    </source>
</evidence>
<dbReference type="CDD" id="cd07067">
    <property type="entry name" value="HP_PGM_like"/>
    <property type="match status" value="1"/>
</dbReference>
<protein>
    <submittedName>
        <fullName evidence="2">Histidine phosphatase family protein</fullName>
    </submittedName>
</protein>
<accession>A0A7H1BH98</accession>
<feature type="binding site" evidence="1">
    <location>
        <position position="58"/>
    </location>
    <ligand>
        <name>substrate</name>
    </ligand>
</feature>
<dbReference type="InterPro" id="IPR029033">
    <property type="entry name" value="His_PPase_superfam"/>
</dbReference>
<dbReference type="Pfam" id="PF00300">
    <property type="entry name" value="His_Phos_1"/>
    <property type="match status" value="1"/>
</dbReference>
<dbReference type="RefSeq" id="WP_188340764.1">
    <property type="nucleotide sequence ID" value="NZ_CP061281.1"/>
</dbReference>
<dbReference type="Proteomes" id="UP000516428">
    <property type="component" value="Chromosome"/>
</dbReference>
<evidence type="ECO:0000256" key="1">
    <source>
        <dbReference type="PIRSR" id="PIRSR613078-2"/>
    </source>
</evidence>
<dbReference type="KEGG" id="sxn:IAG42_33815"/>
<dbReference type="GO" id="GO:0101006">
    <property type="term" value="F:protein histidine phosphatase activity"/>
    <property type="evidence" value="ECO:0007669"/>
    <property type="project" value="TreeGrafter"/>
</dbReference>
<dbReference type="AlphaFoldDB" id="A0A7H1BH98"/>
<dbReference type="InterPro" id="IPR013078">
    <property type="entry name" value="His_Pase_superF_clade-1"/>
</dbReference>
<dbReference type="EMBL" id="CP061281">
    <property type="protein sequence ID" value="QNS08103.1"/>
    <property type="molecule type" value="Genomic_DNA"/>
</dbReference>
<organism evidence="2 3">
    <name type="scientific">Streptomyces xanthii</name>
    <dbReference type="NCBI Taxonomy" id="2768069"/>
    <lineage>
        <taxon>Bacteria</taxon>
        <taxon>Bacillati</taxon>
        <taxon>Actinomycetota</taxon>
        <taxon>Actinomycetes</taxon>
        <taxon>Kitasatosporales</taxon>
        <taxon>Streptomycetaceae</taxon>
        <taxon>Streptomyces</taxon>
    </lineage>
</organism>
<dbReference type="PANTHER" id="PTHR48100:SF15">
    <property type="entry name" value="SEDOHEPTULOSE 1,7-BISPHOSPHATASE"/>
    <property type="match status" value="1"/>
</dbReference>
<name>A0A7H1BH98_9ACTN</name>
<dbReference type="GO" id="GO:0070297">
    <property type="term" value="P:regulation of phosphorelay signal transduction system"/>
    <property type="evidence" value="ECO:0007669"/>
    <property type="project" value="TreeGrafter"/>
</dbReference>
<evidence type="ECO:0000313" key="2">
    <source>
        <dbReference type="EMBL" id="QNS08103.1"/>
    </source>
</evidence>